<dbReference type="AlphaFoldDB" id="A0A8A1MJ49"/>
<organism evidence="1 2">
    <name type="scientific">Ajellomyces capsulatus</name>
    <name type="common">Darling's disease fungus</name>
    <name type="synonym">Histoplasma capsulatum</name>
    <dbReference type="NCBI Taxonomy" id="5037"/>
    <lineage>
        <taxon>Eukaryota</taxon>
        <taxon>Fungi</taxon>
        <taxon>Dikarya</taxon>
        <taxon>Ascomycota</taxon>
        <taxon>Pezizomycotina</taxon>
        <taxon>Eurotiomycetes</taxon>
        <taxon>Eurotiomycetidae</taxon>
        <taxon>Onygenales</taxon>
        <taxon>Ajellomycetaceae</taxon>
        <taxon>Histoplasma</taxon>
    </lineage>
</organism>
<dbReference type="EMBL" id="CP069115">
    <property type="protein sequence ID" value="QSS65905.1"/>
    <property type="molecule type" value="Genomic_DNA"/>
</dbReference>
<accession>A0A8A1MJ49</accession>
<reference evidence="1" key="1">
    <citation type="submission" date="2021-01" db="EMBL/GenBank/DDBJ databases">
        <title>Chromosome-level genome assembly of a human fungal pathogen reveals clustering of transcriptionally co-regulated genes.</title>
        <authorList>
            <person name="Voorhies M."/>
            <person name="Cohen S."/>
            <person name="Shea T.P."/>
            <person name="Petrus S."/>
            <person name="Munoz J.F."/>
            <person name="Poplawski S."/>
            <person name="Goldman W.E."/>
            <person name="Michael T."/>
            <person name="Cuomo C.A."/>
            <person name="Sil A."/>
            <person name="Beyhan S."/>
        </authorList>
    </citation>
    <scope>NUCLEOTIDE SEQUENCE</scope>
    <source>
        <strain evidence="1">WU24</strain>
    </source>
</reference>
<evidence type="ECO:0000313" key="2">
    <source>
        <dbReference type="Proteomes" id="UP000663671"/>
    </source>
</evidence>
<sequence>MFHRAPHISLPTGIPYLATTPSAETRSSRARGKFTHCGSIYGTGNPYYRVDGCGRMVLCDRDVVTDFWANDRREAAHKSSADQTHAKVLGYMEIDLYICIRGLETQRSPPSPPSEAAEKVFFSHPGNKNEVLLTLARNH</sequence>
<proteinExistence type="predicted"/>
<dbReference type="VEuPathDB" id="FungiDB:I7I51_06756"/>
<protein>
    <submittedName>
        <fullName evidence="1">Uncharacterized protein</fullName>
    </submittedName>
</protein>
<dbReference type="Proteomes" id="UP000663671">
    <property type="component" value="Chromosome 3"/>
</dbReference>
<gene>
    <name evidence="1" type="ORF">I7I51_06756</name>
</gene>
<name>A0A8A1MJ49_AJECA</name>
<dbReference type="OrthoDB" id="10524762at2759"/>
<evidence type="ECO:0000313" key="1">
    <source>
        <dbReference type="EMBL" id="QSS65905.1"/>
    </source>
</evidence>